<sequence>MKTIATAFSPDEKLLAFAHNNTFYIFSLENKNIIKTTKIANDAIDKMIFSEDSLYLLIATKNGRILKYRYNNSSLIDRLYSFRYKQKPSYATAITRYKNKLACGGNDGSLAILDPDIQMKRNILMESGEKIDCLCFVDENKLISADASGTLKVYQLDKSKLIQTIHAPFTNINHIIPTQNKNNILISSSEENYICAIDIEKGVILKTHYIDCENTVNFMIISNENLLCIITKEKLLQKVKLPVSSDLQQLIENNELAKAYKLIEEEPLLNGYAEYEILEQKYHKIYLRILEALIDNDKTEALKLKKLVINIKSKEADIQTLFRAFEHYPQLKKYYIGKQYALAYGLVMKHPPLQYTPIYKQLEEKFLNAFVNAKRHIELNNVPHAKALLQEYITVISKRPIIKLLLQKDKDFLQFLKAIDKKNFQIQEELLLKHPIFKLAPTYKKPKQSIEETIDTIEYFINDGNLLEAKSLLLQLKATQHIKPTLIFLAQKIQQVNKLQYAYKENDFKTCYELLDKFHFLNDTKLGILLNNYWVKVIKKSEIMALNGDMEGVLNQLSQFLDVQSRKYKIGSLLRLASLSKIKSLIAKENYEMAKNLLYSHIDIFGLDNEVRALMELYESLSKDKLAITQEQNERRDRNRWTKESILQKYILK</sequence>
<dbReference type="Gene3D" id="2.130.10.10">
    <property type="entry name" value="YVTN repeat-like/Quinoprotein amine dehydrogenase"/>
    <property type="match status" value="1"/>
</dbReference>
<dbReference type="PANTHER" id="PTHR32215:SF0">
    <property type="entry name" value="CILIA- AND FLAGELLA-ASSOCIATED PROTEIN 57"/>
    <property type="match status" value="1"/>
</dbReference>
<proteinExistence type="predicted"/>
<evidence type="ECO:0000313" key="1">
    <source>
        <dbReference type="EMBL" id="SFV74887.1"/>
    </source>
</evidence>
<dbReference type="InterPro" id="IPR052993">
    <property type="entry name" value="CFA-57"/>
</dbReference>
<name>A0A1W1D368_9ZZZZ</name>
<dbReference type="SUPFAM" id="SSF50978">
    <property type="entry name" value="WD40 repeat-like"/>
    <property type="match status" value="1"/>
</dbReference>
<dbReference type="InterPro" id="IPR015943">
    <property type="entry name" value="WD40/YVTN_repeat-like_dom_sf"/>
</dbReference>
<dbReference type="AlphaFoldDB" id="A0A1W1D368"/>
<dbReference type="PANTHER" id="PTHR32215">
    <property type="entry name" value="CILIA- AND FLAGELLA-ASSOCIATED PROTEIN 57"/>
    <property type="match status" value="1"/>
</dbReference>
<dbReference type="InterPro" id="IPR036322">
    <property type="entry name" value="WD40_repeat_dom_sf"/>
</dbReference>
<organism evidence="1">
    <name type="scientific">hydrothermal vent metagenome</name>
    <dbReference type="NCBI Taxonomy" id="652676"/>
    <lineage>
        <taxon>unclassified sequences</taxon>
        <taxon>metagenomes</taxon>
        <taxon>ecological metagenomes</taxon>
    </lineage>
</organism>
<protein>
    <submittedName>
        <fullName evidence="1">WD-40 repeat</fullName>
    </submittedName>
</protein>
<gene>
    <name evidence="1" type="ORF">MNB_SM-3-616</name>
</gene>
<accession>A0A1W1D368</accession>
<reference evidence="1" key="1">
    <citation type="submission" date="2016-10" db="EMBL/GenBank/DDBJ databases">
        <authorList>
            <person name="de Groot N.N."/>
        </authorList>
    </citation>
    <scope>NUCLEOTIDE SEQUENCE</scope>
</reference>
<dbReference type="EMBL" id="FPHP01000008">
    <property type="protein sequence ID" value="SFV74887.1"/>
    <property type="molecule type" value="Genomic_DNA"/>
</dbReference>